<dbReference type="PANTHER" id="PTHR38037">
    <property type="entry name" value="ZN_PROTEASE DOMAIN-CONTAINING PROTEIN"/>
    <property type="match status" value="1"/>
</dbReference>
<name>A0ABQ3JWL8_9DEIO</name>
<dbReference type="InterPro" id="IPR021109">
    <property type="entry name" value="Peptidase_aspartic_dom_sf"/>
</dbReference>
<organism evidence="2 3">
    <name type="scientific">Deinococcus piscis</name>
    <dbReference type="NCBI Taxonomy" id="394230"/>
    <lineage>
        <taxon>Bacteria</taxon>
        <taxon>Thermotogati</taxon>
        <taxon>Deinococcota</taxon>
        <taxon>Deinococci</taxon>
        <taxon>Deinococcales</taxon>
        <taxon>Deinococcaceae</taxon>
        <taxon>Deinococcus</taxon>
    </lineage>
</organism>
<dbReference type="Gene3D" id="2.40.70.10">
    <property type="entry name" value="Acid Proteases"/>
    <property type="match status" value="1"/>
</dbReference>
<dbReference type="EMBL" id="BNAL01000001">
    <property type="protein sequence ID" value="GHF92450.1"/>
    <property type="molecule type" value="Genomic_DNA"/>
</dbReference>
<comment type="caution">
    <text evidence="2">The sequence shown here is derived from an EMBL/GenBank/DDBJ whole genome shotgun (WGS) entry which is preliminary data.</text>
</comment>
<dbReference type="SUPFAM" id="SSF50630">
    <property type="entry name" value="Acid proteases"/>
    <property type="match status" value="1"/>
</dbReference>
<keyword evidence="3" id="KW-1185">Reference proteome</keyword>
<dbReference type="Pfam" id="PF05618">
    <property type="entry name" value="Zn_protease"/>
    <property type="match status" value="1"/>
</dbReference>
<evidence type="ECO:0000313" key="3">
    <source>
        <dbReference type="Proteomes" id="UP000632154"/>
    </source>
</evidence>
<proteinExistence type="predicted"/>
<sequence length="172" mass="19111">MLPMSISPPTTHTLHVLGWKEWVALPDLGVSRVRVKVDTGAKTSALHAEDFEEFTLGGQRWVRFTLLLPWPGPLTRYAAPPPQQAQAPLLDYRRVTSSNGESERRPVIHTDLELFGQRWPIEITLTGRANMRFPMLLGREAIAGRAVVDVSRTDLSQSALPSPSSLPPKEQA</sequence>
<dbReference type="PANTHER" id="PTHR38037:SF2">
    <property type="entry name" value="ATP-DEPENDENT ZINC PROTEASE DOMAIN-CONTAINING PROTEIN-RELATED"/>
    <property type="match status" value="1"/>
</dbReference>
<dbReference type="InterPro" id="IPR008503">
    <property type="entry name" value="Asp_endopeptidase"/>
</dbReference>
<reference evidence="3" key="1">
    <citation type="journal article" date="2019" name="Int. J. Syst. Evol. Microbiol.">
        <title>The Global Catalogue of Microorganisms (GCM) 10K type strain sequencing project: providing services to taxonomists for standard genome sequencing and annotation.</title>
        <authorList>
            <consortium name="The Broad Institute Genomics Platform"/>
            <consortium name="The Broad Institute Genome Sequencing Center for Infectious Disease"/>
            <person name="Wu L."/>
            <person name="Ma J."/>
        </authorList>
    </citation>
    <scope>NUCLEOTIDE SEQUENCE [LARGE SCALE GENOMIC DNA]</scope>
    <source>
        <strain evidence="3">CGMCC 1.18439</strain>
    </source>
</reference>
<evidence type="ECO:0000259" key="1">
    <source>
        <dbReference type="Pfam" id="PF05618"/>
    </source>
</evidence>
<dbReference type="Proteomes" id="UP000632154">
    <property type="component" value="Unassembled WGS sequence"/>
</dbReference>
<protein>
    <submittedName>
        <fullName evidence="2">Ribosomal protein S6 modification protein</fullName>
    </submittedName>
</protein>
<evidence type="ECO:0000313" key="2">
    <source>
        <dbReference type="EMBL" id="GHF92450.1"/>
    </source>
</evidence>
<feature type="domain" description="Retropepsin-like aspartic endopeptidase" evidence="1">
    <location>
        <begin position="16"/>
        <end position="154"/>
    </location>
</feature>
<gene>
    <name evidence="2" type="primary">rimK2</name>
    <name evidence="2" type="ORF">GCM10017783_00250</name>
</gene>
<accession>A0ABQ3JWL8</accession>